<comment type="similarity">
    <text evidence="2">Belongs to the VPS54 family.</text>
</comment>
<keyword evidence="6" id="KW-0333">Golgi apparatus</keyword>
<keyword evidence="7" id="KW-0175">Coiled coil</keyword>
<feature type="compositionally biased region" description="Gly residues" evidence="8">
    <location>
        <begin position="1445"/>
        <end position="1455"/>
    </location>
</feature>
<evidence type="ECO:0000256" key="8">
    <source>
        <dbReference type="SAM" id="MobiDB-lite"/>
    </source>
</evidence>
<dbReference type="PANTHER" id="PTHR12965:SF0">
    <property type="entry name" value="VACUOLAR PROTEIN SORTING-ASSOCIATED PROTEIN 54"/>
    <property type="match status" value="1"/>
</dbReference>
<protein>
    <recommendedName>
        <fullName evidence="3">Vacuolar protein sorting-associated protein 54</fullName>
    </recommendedName>
</protein>
<dbReference type="Pfam" id="PF07928">
    <property type="entry name" value="Vps54"/>
    <property type="match status" value="1"/>
</dbReference>
<feature type="region of interest" description="Disordered" evidence="8">
    <location>
        <begin position="1186"/>
        <end position="1283"/>
    </location>
</feature>
<feature type="compositionally biased region" description="Polar residues" evidence="8">
    <location>
        <begin position="1094"/>
        <end position="1106"/>
    </location>
</feature>
<dbReference type="Proteomes" id="UP001491310">
    <property type="component" value="Unassembled WGS sequence"/>
</dbReference>
<evidence type="ECO:0000313" key="12">
    <source>
        <dbReference type="Proteomes" id="UP001491310"/>
    </source>
</evidence>
<dbReference type="EMBL" id="JALJOT010000009">
    <property type="protein sequence ID" value="KAK9907527.1"/>
    <property type="molecule type" value="Genomic_DNA"/>
</dbReference>
<feature type="region of interest" description="Disordered" evidence="8">
    <location>
        <begin position="1009"/>
        <end position="1054"/>
    </location>
</feature>
<evidence type="ECO:0000256" key="3">
    <source>
        <dbReference type="ARBA" id="ARBA00017665"/>
    </source>
</evidence>
<name>A0ABR2YLA7_9CHLO</name>
<evidence type="ECO:0000256" key="6">
    <source>
        <dbReference type="ARBA" id="ARBA00023034"/>
    </source>
</evidence>
<feature type="region of interest" description="Disordered" evidence="8">
    <location>
        <begin position="1346"/>
        <end position="1385"/>
    </location>
</feature>
<comment type="subcellular location">
    <subcellularLocation>
        <location evidence="1">Golgi apparatus</location>
        <location evidence="1">trans-Golgi network</location>
    </subcellularLocation>
</comment>
<dbReference type="Pfam" id="PF10475">
    <property type="entry name" value="Vps54_N"/>
    <property type="match status" value="1"/>
</dbReference>
<evidence type="ECO:0000256" key="7">
    <source>
        <dbReference type="ARBA" id="ARBA00023054"/>
    </source>
</evidence>
<evidence type="ECO:0000256" key="4">
    <source>
        <dbReference type="ARBA" id="ARBA00022448"/>
    </source>
</evidence>
<dbReference type="Gene3D" id="6.10.250.860">
    <property type="match status" value="1"/>
</dbReference>
<feature type="region of interest" description="Disordered" evidence="8">
    <location>
        <begin position="1307"/>
        <end position="1327"/>
    </location>
</feature>
<comment type="caution">
    <text evidence="11">The sequence shown here is derived from an EMBL/GenBank/DDBJ whole genome shotgun (WGS) entry which is preliminary data.</text>
</comment>
<feature type="domain" description="Vacuolar protein sorting-associated protein 54 C-terminal" evidence="9">
    <location>
        <begin position="747"/>
        <end position="879"/>
    </location>
</feature>
<dbReference type="InterPro" id="IPR019515">
    <property type="entry name" value="VPS54_N"/>
</dbReference>
<feature type="region of interest" description="Disordered" evidence="8">
    <location>
        <begin position="709"/>
        <end position="734"/>
    </location>
</feature>
<evidence type="ECO:0000256" key="1">
    <source>
        <dbReference type="ARBA" id="ARBA00004601"/>
    </source>
</evidence>
<accession>A0ABR2YLA7</accession>
<feature type="compositionally biased region" description="Polar residues" evidence="8">
    <location>
        <begin position="709"/>
        <end position="727"/>
    </location>
</feature>
<keyword evidence="12" id="KW-1185">Reference proteome</keyword>
<proteinExistence type="inferred from homology"/>
<evidence type="ECO:0000259" key="10">
    <source>
        <dbReference type="Pfam" id="PF10475"/>
    </source>
</evidence>
<dbReference type="InterPro" id="IPR012501">
    <property type="entry name" value="Vps54_C"/>
</dbReference>
<evidence type="ECO:0000256" key="5">
    <source>
        <dbReference type="ARBA" id="ARBA00022927"/>
    </source>
</evidence>
<feature type="domain" description="Vacuolar protein sorting-associated protein 54 N-terminal" evidence="10">
    <location>
        <begin position="194"/>
        <end position="389"/>
    </location>
</feature>
<dbReference type="PANTHER" id="PTHR12965">
    <property type="entry name" value="VACUOLAR PROTEIN SORTING 54"/>
    <property type="match status" value="1"/>
</dbReference>
<feature type="compositionally biased region" description="Basic and acidic residues" evidence="8">
    <location>
        <begin position="1466"/>
        <end position="1475"/>
    </location>
</feature>
<keyword evidence="5" id="KW-0653">Protein transport</keyword>
<feature type="compositionally biased region" description="Low complexity" evidence="8">
    <location>
        <begin position="1271"/>
        <end position="1283"/>
    </location>
</feature>
<evidence type="ECO:0000259" key="9">
    <source>
        <dbReference type="Pfam" id="PF07928"/>
    </source>
</evidence>
<feature type="region of interest" description="Disordered" evidence="8">
    <location>
        <begin position="1407"/>
        <end position="1475"/>
    </location>
</feature>
<organism evidence="11 12">
    <name type="scientific">Coccomyxa subellipsoidea</name>
    <dbReference type="NCBI Taxonomy" id="248742"/>
    <lineage>
        <taxon>Eukaryota</taxon>
        <taxon>Viridiplantae</taxon>
        <taxon>Chlorophyta</taxon>
        <taxon>core chlorophytes</taxon>
        <taxon>Trebouxiophyceae</taxon>
        <taxon>Trebouxiophyceae incertae sedis</taxon>
        <taxon>Coccomyxaceae</taxon>
        <taxon>Coccomyxa</taxon>
    </lineage>
</organism>
<reference evidence="11 12" key="1">
    <citation type="journal article" date="2024" name="Nat. Commun.">
        <title>Phylogenomics reveals the evolutionary origins of lichenization in chlorophyte algae.</title>
        <authorList>
            <person name="Puginier C."/>
            <person name="Libourel C."/>
            <person name="Otte J."/>
            <person name="Skaloud P."/>
            <person name="Haon M."/>
            <person name="Grisel S."/>
            <person name="Petersen M."/>
            <person name="Berrin J.G."/>
            <person name="Delaux P.M."/>
            <person name="Dal Grande F."/>
            <person name="Keller J."/>
        </authorList>
    </citation>
    <scope>NUCLEOTIDE SEQUENCE [LARGE SCALE GENOMIC DNA]</scope>
    <source>
        <strain evidence="11 12">SAG 216-7</strain>
    </source>
</reference>
<feature type="region of interest" description="Disordered" evidence="8">
    <location>
        <begin position="1"/>
        <end position="51"/>
    </location>
</feature>
<dbReference type="InterPro" id="IPR039745">
    <property type="entry name" value="Vps54"/>
</dbReference>
<evidence type="ECO:0000313" key="11">
    <source>
        <dbReference type="EMBL" id="KAK9907527.1"/>
    </source>
</evidence>
<feature type="region of interest" description="Disordered" evidence="8">
    <location>
        <begin position="1070"/>
        <end position="1123"/>
    </location>
</feature>
<keyword evidence="4" id="KW-0813">Transport</keyword>
<sequence>MKQQKLAALKTKGSGSLTGLGPSKDFSLSEDRQGHLHARRMTTSEDDLSVTESPFARSAGLASTSKPAGQSLPRIRRASITQHDARLYAMTQGLVPMLNTPSASATTLQTIGSVCWPFGNGTDLSQIPPPLPPGLLPDVKPSDFNAYKQAYASRLARFQSVRQSNFVPRIDSDDFVPGRTHYVAGEGLVQAMRSVPQEFFAEDFTLQRPETWQAVCAGGDEEDRTARMEQYANYLDTVETHLLQEIAARSSHFFEAAGIVQDLRSALTRTYQQVVGLRKEVTDLKGESGVAVFTHQRLERRRRNLTKVLDHLKVVEGIAVAQEALELLIPAGDFGGALDVLADLTAAGTPMHVAGLHAFRDLPQQLGAAEEAINTMMEADFLRVAQNYELDAAMDRALSILRSPSRSDSSGNLQSTTTARIMKEVGALTRESGRAYDEAALLELLGMGTPQDGEQEQLADGLMPLVVGLRRTGRLSPVLAALRDAAALKAKSFIREVVERGVPVLLSPERRSIEQMNLADRLQVMGPADFVRLLEAVLIVSGRCLGHAARVRDLVLDFLGGTKAPRALQSEAAQGCADAITAVSEAAHACWIRLLNARPALPSRLQLTELQQLLGACEALSHLAESARARPVLTLRNAMQAQCKSYLDAMHSHSLTQLTGLLEQEQWSIAFVALDFQRSVDALQDRAAAVNSASADSIANGTLLTTPHQISTSAPQSTQPAYQNGSNGHMEGSDRVKAKDTLRVGGHEYHVVAAVLMMLGLLEAYLQFQDVVPNFGGEVAHRVVELLKVFNSRTCQLVLGAGALAAAGLRSITAKHLALAAQCVGAVMALHPSLSAAFTGPLPAARRAILLPDFERVLQDFRIHRGEIHSKLVAIMRERLMANLKQLPSIAASWGQGAPGPKQPSQFAQNNAKQLRILSQVLSPLLLDEELHYIFGRVSTLFSKSLADAYARLEPLGPAWEAQCHADTHLLLAALKALPLDPKTADSTMDHLATLCNLRFADPSPSGYAIPVPLPPPSGTPLQGIPSHSRTSPRRTAESPSSDQGMPRLERMAPPARPLPAEALALIGRGSGASGALPMPTAGDSGPSGLPPLHSNTSTPTSSRGGSQPFRAHALESPGSRSELSIDVPILQLPGSSPGGNSTSEQLTLARVPTEELGEGLMTQHSMASASSLGTVDLQMTIEPDAAPAAGEWTTQRGPAGGGARDDNAAGLQPSSTAQREPSPDHRPDSSTAVADPLGATSNVGVHGAAASPVRPPQLAFSSSLGASPTLATPPGGASSAAGRLPALDVPALASARLAAEECTGAEFTPMQPSWEAATGRNPGEAAFAGGRQLTRELSELAYVDRDTLDGSPTRRFRPTTDAEAGPEQAAALDATHESQPEAASLEQLLSGPSQDTVLSLEPATAVVPAGEDREGETSRSSAPQGEDLFEGVEKELSAPIMDAGVGGLVAGGALEGTDRNNSAESPRDADRLTL</sequence>
<gene>
    <name evidence="11" type="ORF">WJX75_005386</name>
</gene>
<evidence type="ECO:0000256" key="2">
    <source>
        <dbReference type="ARBA" id="ARBA00009150"/>
    </source>
</evidence>